<keyword evidence="15" id="KW-1185">Reference proteome</keyword>
<dbReference type="GO" id="GO:0034727">
    <property type="term" value="P:piecemeal microautophagy of the nucleus"/>
    <property type="evidence" value="ECO:0007669"/>
    <property type="project" value="TreeGrafter"/>
</dbReference>
<feature type="region of interest" description="Disordered" evidence="12">
    <location>
        <begin position="72"/>
        <end position="93"/>
    </location>
</feature>
<name>A0A6A6WFB9_9PEZI</name>
<comment type="catalytic activity">
    <reaction evidence="10">
        <text>[protein]-C-terminal L-amino acid-glycyl-phosphatidylethanolamide + H2O = [protein]-C-terminal L-amino acid-glycine + a 1,2-diacyl-sn-glycero-3-phosphoethanolamine</text>
        <dbReference type="Rhea" id="RHEA:67548"/>
        <dbReference type="Rhea" id="RHEA-COMP:17323"/>
        <dbReference type="Rhea" id="RHEA-COMP:17324"/>
        <dbReference type="ChEBI" id="CHEBI:15377"/>
        <dbReference type="ChEBI" id="CHEBI:64612"/>
        <dbReference type="ChEBI" id="CHEBI:172940"/>
        <dbReference type="ChEBI" id="CHEBI:172941"/>
    </reaction>
    <physiologicalReaction direction="left-to-right" evidence="10">
        <dbReference type="Rhea" id="RHEA:67549"/>
    </physiologicalReaction>
</comment>
<keyword evidence="7" id="KW-0788">Thiol protease</keyword>
<dbReference type="RefSeq" id="XP_033603131.1">
    <property type="nucleotide sequence ID" value="XM_033740039.1"/>
</dbReference>
<evidence type="ECO:0000256" key="1">
    <source>
        <dbReference type="ARBA" id="ARBA00004329"/>
    </source>
</evidence>
<dbReference type="Proteomes" id="UP000799437">
    <property type="component" value="Unassembled WGS sequence"/>
</dbReference>
<dbReference type="GO" id="GO:0000045">
    <property type="term" value="P:autophagosome assembly"/>
    <property type="evidence" value="ECO:0007669"/>
    <property type="project" value="TreeGrafter"/>
</dbReference>
<evidence type="ECO:0000256" key="10">
    <source>
        <dbReference type="ARBA" id="ARBA00029362"/>
    </source>
</evidence>
<reference evidence="14" key="1">
    <citation type="journal article" date="2020" name="Stud. Mycol.">
        <title>101 Dothideomycetes genomes: a test case for predicting lifestyles and emergence of pathogens.</title>
        <authorList>
            <person name="Haridas S."/>
            <person name="Albert R."/>
            <person name="Binder M."/>
            <person name="Bloem J."/>
            <person name="Labutti K."/>
            <person name="Salamov A."/>
            <person name="Andreopoulos B."/>
            <person name="Baker S."/>
            <person name="Barry K."/>
            <person name="Bills G."/>
            <person name="Bluhm B."/>
            <person name="Cannon C."/>
            <person name="Castanera R."/>
            <person name="Culley D."/>
            <person name="Daum C."/>
            <person name="Ezra D."/>
            <person name="Gonzalez J."/>
            <person name="Henrissat B."/>
            <person name="Kuo A."/>
            <person name="Liang C."/>
            <person name="Lipzen A."/>
            <person name="Lutzoni F."/>
            <person name="Magnuson J."/>
            <person name="Mondo S."/>
            <person name="Nolan M."/>
            <person name="Ohm R."/>
            <person name="Pangilinan J."/>
            <person name="Park H.-J."/>
            <person name="Ramirez L."/>
            <person name="Alfaro M."/>
            <person name="Sun H."/>
            <person name="Tritt A."/>
            <person name="Yoshinaga Y."/>
            <person name="Zwiers L.-H."/>
            <person name="Turgeon B."/>
            <person name="Goodwin S."/>
            <person name="Spatafora J."/>
            <person name="Crous P."/>
            <person name="Grigoriev I."/>
        </authorList>
    </citation>
    <scope>NUCLEOTIDE SEQUENCE</scope>
    <source>
        <strain evidence="14">CBS 121739</strain>
    </source>
</reference>
<dbReference type="InterPro" id="IPR046792">
    <property type="entry name" value="Peptidase_C54_cat"/>
</dbReference>
<evidence type="ECO:0000256" key="11">
    <source>
        <dbReference type="RuleBase" id="RU363115"/>
    </source>
</evidence>
<dbReference type="GO" id="GO:0035973">
    <property type="term" value="P:aggrephagy"/>
    <property type="evidence" value="ECO:0007669"/>
    <property type="project" value="TreeGrafter"/>
</dbReference>
<evidence type="ECO:0000256" key="8">
    <source>
        <dbReference type="ARBA" id="ARBA00022927"/>
    </source>
</evidence>
<keyword evidence="11" id="KW-0539">Nucleus</keyword>
<proteinExistence type="inferred from homology"/>
<dbReference type="GeneID" id="54481093"/>
<keyword evidence="3" id="KW-0813">Transport</keyword>
<evidence type="ECO:0000256" key="12">
    <source>
        <dbReference type="SAM" id="MobiDB-lite"/>
    </source>
</evidence>
<evidence type="ECO:0000256" key="2">
    <source>
        <dbReference type="ARBA" id="ARBA00010958"/>
    </source>
</evidence>
<evidence type="ECO:0000256" key="5">
    <source>
        <dbReference type="ARBA" id="ARBA00022670"/>
    </source>
</evidence>
<protein>
    <recommendedName>
        <fullName evidence="11">Cysteine protease</fullName>
        <ecNumber evidence="11">3.4.22.-</ecNumber>
    </recommendedName>
</protein>
<evidence type="ECO:0000313" key="14">
    <source>
        <dbReference type="EMBL" id="KAF2760680.1"/>
    </source>
</evidence>
<dbReference type="GO" id="GO:0019786">
    <property type="term" value="F:protein-phosphatidylethanolamide deconjugating activity"/>
    <property type="evidence" value="ECO:0007669"/>
    <property type="project" value="InterPro"/>
</dbReference>
<dbReference type="GO" id="GO:0015031">
    <property type="term" value="P:protein transport"/>
    <property type="evidence" value="ECO:0007669"/>
    <property type="project" value="UniProtKB-KW"/>
</dbReference>
<dbReference type="OrthoDB" id="2960936at2759"/>
<evidence type="ECO:0000256" key="9">
    <source>
        <dbReference type="ARBA" id="ARBA00023006"/>
    </source>
</evidence>
<feature type="domain" description="Peptidase C54 catalytic" evidence="13">
    <location>
        <begin position="96"/>
        <end position="303"/>
    </location>
</feature>
<dbReference type="PANTHER" id="PTHR22624:SF49">
    <property type="entry name" value="CYSTEINE PROTEASE"/>
    <property type="match status" value="1"/>
</dbReference>
<dbReference type="Pfam" id="PF03416">
    <property type="entry name" value="Peptidase_C54"/>
    <property type="match status" value="2"/>
</dbReference>
<evidence type="ECO:0000256" key="3">
    <source>
        <dbReference type="ARBA" id="ARBA00022448"/>
    </source>
</evidence>
<dbReference type="GO" id="GO:0000407">
    <property type="term" value="C:phagophore assembly site"/>
    <property type="evidence" value="ECO:0007669"/>
    <property type="project" value="UniProtKB-SubCell"/>
</dbReference>
<evidence type="ECO:0000313" key="15">
    <source>
        <dbReference type="Proteomes" id="UP000799437"/>
    </source>
</evidence>
<comment type="function">
    <text evidence="11">Required for selective autophagic degradation of the nucleus (nucleophagy) as well as for mitophagy which contributes to regulate mitochondrial quantity and quality by eliminating the mitochondria to a basal level to fulfill cellular energy requirements and preventing excess ROS production.</text>
</comment>
<dbReference type="GO" id="GO:0016485">
    <property type="term" value="P:protein processing"/>
    <property type="evidence" value="ECO:0007669"/>
    <property type="project" value="TreeGrafter"/>
</dbReference>
<dbReference type="GO" id="GO:0004197">
    <property type="term" value="F:cysteine-type endopeptidase activity"/>
    <property type="evidence" value="ECO:0007669"/>
    <property type="project" value="TreeGrafter"/>
</dbReference>
<keyword evidence="8" id="KW-0653">Protein transport</keyword>
<dbReference type="PANTHER" id="PTHR22624">
    <property type="entry name" value="CYSTEINE PROTEASE ATG4"/>
    <property type="match status" value="1"/>
</dbReference>
<keyword evidence="4 11" id="KW-0963">Cytoplasm</keyword>
<evidence type="ECO:0000256" key="7">
    <source>
        <dbReference type="ARBA" id="ARBA00022807"/>
    </source>
</evidence>
<feature type="domain" description="Peptidase C54 catalytic" evidence="13">
    <location>
        <begin position="323"/>
        <end position="401"/>
    </location>
</feature>
<dbReference type="GO" id="GO:0005634">
    <property type="term" value="C:nucleus"/>
    <property type="evidence" value="ECO:0007669"/>
    <property type="project" value="UniProtKB-SubCell"/>
</dbReference>
<accession>A0A6A6WFB9</accession>
<comment type="subcellular location">
    <subcellularLocation>
        <location evidence="11">Nucleus</location>
    </subcellularLocation>
    <subcellularLocation>
        <location evidence="11">Cytoplasm</location>
    </subcellularLocation>
    <subcellularLocation>
        <location evidence="1">Preautophagosomal structure</location>
    </subcellularLocation>
</comment>
<dbReference type="InterPro" id="IPR005078">
    <property type="entry name" value="Peptidase_C54"/>
</dbReference>
<organism evidence="14 15">
    <name type="scientific">Pseudovirgaria hyperparasitica</name>
    <dbReference type="NCBI Taxonomy" id="470096"/>
    <lineage>
        <taxon>Eukaryota</taxon>
        <taxon>Fungi</taxon>
        <taxon>Dikarya</taxon>
        <taxon>Ascomycota</taxon>
        <taxon>Pezizomycotina</taxon>
        <taxon>Dothideomycetes</taxon>
        <taxon>Dothideomycetes incertae sedis</taxon>
        <taxon>Acrospermales</taxon>
        <taxon>Acrospermaceae</taxon>
        <taxon>Pseudovirgaria</taxon>
    </lineage>
</organism>
<keyword evidence="9" id="KW-0072">Autophagy</keyword>
<evidence type="ECO:0000259" key="13">
    <source>
        <dbReference type="Pfam" id="PF03416"/>
    </source>
</evidence>
<dbReference type="SUPFAM" id="SSF54001">
    <property type="entry name" value="Cysteine proteinases"/>
    <property type="match status" value="1"/>
</dbReference>
<evidence type="ECO:0000256" key="6">
    <source>
        <dbReference type="ARBA" id="ARBA00022801"/>
    </source>
</evidence>
<evidence type="ECO:0000256" key="4">
    <source>
        <dbReference type="ARBA" id="ARBA00022490"/>
    </source>
</evidence>
<comment type="similarity">
    <text evidence="2 11">Belongs to the peptidase C54 family.</text>
</comment>
<dbReference type="GO" id="GO:0000423">
    <property type="term" value="P:mitophagy"/>
    <property type="evidence" value="ECO:0007669"/>
    <property type="project" value="TreeGrafter"/>
</dbReference>
<dbReference type="EC" id="3.4.22.-" evidence="11"/>
<dbReference type="AlphaFoldDB" id="A0A6A6WFB9"/>
<gene>
    <name evidence="14" type="ORF">EJ05DRAFT_239416</name>
</gene>
<dbReference type="InterPro" id="IPR038765">
    <property type="entry name" value="Papain-like_cys_pep_sf"/>
</dbReference>
<sequence length="447" mass="50516">MEDLGRYSKRIVQRLWNPAPKYDDQSPIWCLGQIYRTDEFKSELPEPVQASTPGSTVSYTSQTSSFVAVDNESYEDERANPLKDNTQNDDDGGWPTAFLDDFEAKIWLTYRSNFQPIPKSQDPKALASMSLAVRIKNLNQDGFTSDTGWGCMIRSGQSILANALLILNLGRKWRRGATPNEERKLLSLFADDPSAPFSVHRFVEYGAAACGKHPGEWFGPSAAARSIQHLANSYTECQLRVYITCDSADVYEDSFFNVAKSAGAFHPTLVLVSIRLGIDRVTPVYWEALKNALQMPQSIGIAGYAKQSIVLGRISPFLTHHRGRPAASHYFVGMQSQTLFYLDPHHTRPLLPFHVDPSQYTREDVDSCHTRRIRRLNVPEMDPSMLIAFLIKDEDDWKLWRHDIACVQGKPIVHVADTEPPTLWTGDERERAIDDVQTFDDTDEEGL</sequence>
<keyword evidence="6 11" id="KW-0378">Hydrolase</keyword>
<keyword evidence="5 11" id="KW-0645">Protease</keyword>
<dbReference type="EMBL" id="ML996567">
    <property type="protein sequence ID" value="KAF2760680.1"/>
    <property type="molecule type" value="Genomic_DNA"/>
</dbReference>